<evidence type="ECO:0000313" key="3">
    <source>
        <dbReference type="Proteomes" id="UP000282930"/>
    </source>
</evidence>
<organism evidence="2 3">
    <name type="scientific">Caldicellulosiruptor changbaiensis</name>
    <dbReference type="NCBI Taxonomy" id="1222016"/>
    <lineage>
        <taxon>Bacteria</taxon>
        <taxon>Bacillati</taxon>
        <taxon>Bacillota</taxon>
        <taxon>Bacillota incertae sedis</taxon>
        <taxon>Caldicellulosiruptorales</taxon>
        <taxon>Caldicellulosiruptoraceae</taxon>
        <taxon>Caldicellulosiruptor</taxon>
    </lineage>
</organism>
<protein>
    <submittedName>
        <fullName evidence="2">Uncharacterized protein</fullName>
    </submittedName>
</protein>
<dbReference type="RefSeq" id="WP_127352442.1">
    <property type="nucleotide sequence ID" value="NZ_CP034791.1"/>
</dbReference>
<proteinExistence type="predicted"/>
<keyword evidence="3" id="KW-1185">Reference proteome</keyword>
<dbReference type="AlphaFoldDB" id="A0A3T0D7K2"/>
<keyword evidence="1" id="KW-1133">Transmembrane helix</keyword>
<accession>A0A3T0D7K2</accession>
<dbReference type="KEGG" id="ccha:ELD05_10890"/>
<dbReference type="EMBL" id="CP034791">
    <property type="protein sequence ID" value="AZT91097.1"/>
    <property type="molecule type" value="Genomic_DNA"/>
</dbReference>
<dbReference type="Proteomes" id="UP000282930">
    <property type="component" value="Chromosome"/>
</dbReference>
<reference evidence="2 3" key="1">
    <citation type="submission" date="2018-12" db="EMBL/GenBank/DDBJ databases">
        <title>Genome sequence from the cellulolytic species, Caldicellulosiruptor changbaiensis.</title>
        <authorList>
            <person name="Blumer-Schuette S.E."/>
            <person name="Mendoza C."/>
        </authorList>
    </citation>
    <scope>NUCLEOTIDE SEQUENCE [LARGE SCALE GENOMIC DNA]</scope>
    <source>
        <strain evidence="2 3">CBS-Z</strain>
    </source>
</reference>
<keyword evidence="1" id="KW-0472">Membrane</keyword>
<feature type="transmembrane region" description="Helical" evidence="1">
    <location>
        <begin position="36"/>
        <end position="59"/>
    </location>
</feature>
<feature type="transmembrane region" description="Helical" evidence="1">
    <location>
        <begin position="71"/>
        <end position="93"/>
    </location>
</feature>
<sequence length="120" mass="13762">MNEKLIRIYRILFYLLAILSTIGSVISSILEKNAFYTVGTIVLAIFFIAMIEFILFPLFIKSDSRKYFKKFLGIFLAFGIILSIIVFLIVGITSKKFELIYLGVPLLALSFAVVYKVYIR</sequence>
<feature type="transmembrane region" description="Helical" evidence="1">
    <location>
        <begin position="12"/>
        <end position="30"/>
    </location>
</feature>
<evidence type="ECO:0000256" key="1">
    <source>
        <dbReference type="SAM" id="Phobius"/>
    </source>
</evidence>
<name>A0A3T0D7K2_9FIRM</name>
<gene>
    <name evidence="2" type="ORF">ELD05_10890</name>
</gene>
<feature type="transmembrane region" description="Helical" evidence="1">
    <location>
        <begin position="99"/>
        <end position="118"/>
    </location>
</feature>
<keyword evidence="1" id="KW-0812">Transmembrane</keyword>
<evidence type="ECO:0000313" key="2">
    <source>
        <dbReference type="EMBL" id="AZT91097.1"/>
    </source>
</evidence>